<feature type="domain" description="Amidohydrolase 3" evidence="2">
    <location>
        <begin position="69"/>
        <end position="546"/>
    </location>
</feature>
<keyword evidence="1" id="KW-0732">Signal</keyword>
<protein>
    <submittedName>
        <fullName evidence="3">Amidohydrolase</fullName>
    </submittedName>
</protein>
<dbReference type="PANTHER" id="PTHR22642">
    <property type="entry name" value="IMIDAZOLONEPROPIONASE"/>
    <property type="match status" value="1"/>
</dbReference>
<evidence type="ECO:0000313" key="3">
    <source>
        <dbReference type="EMBL" id="WOJ92252.1"/>
    </source>
</evidence>
<name>A0ABZ0HZP5_9GAMM</name>
<dbReference type="Gene3D" id="2.30.40.10">
    <property type="entry name" value="Urease, subunit C, domain 1"/>
    <property type="match status" value="1"/>
</dbReference>
<evidence type="ECO:0000256" key="1">
    <source>
        <dbReference type="SAM" id="SignalP"/>
    </source>
</evidence>
<dbReference type="RefSeq" id="WP_407346834.1">
    <property type="nucleotide sequence ID" value="NZ_CP136864.1"/>
</dbReference>
<organism evidence="3 4">
    <name type="scientific">Congregibacter variabilis</name>
    <dbReference type="NCBI Taxonomy" id="3081200"/>
    <lineage>
        <taxon>Bacteria</taxon>
        <taxon>Pseudomonadati</taxon>
        <taxon>Pseudomonadota</taxon>
        <taxon>Gammaproteobacteria</taxon>
        <taxon>Cellvibrionales</taxon>
        <taxon>Halieaceae</taxon>
        <taxon>Congregibacter</taxon>
    </lineage>
</organism>
<dbReference type="InterPro" id="IPR013108">
    <property type="entry name" value="Amidohydro_3"/>
</dbReference>
<dbReference type="Gene3D" id="3.20.20.140">
    <property type="entry name" value="Metal-dependent hydrolases"/>
    <property type="match status" value="1"/>
</dbReference>
<dbReference type="Gene3D" id="3.10.310.70">
    <property type="match status" value="1"/>
</dbReference>
<reference evidence="3 4" key="1">
    <citation type="submission" date="2023-10" db="EMBL/GenBank/DDBJ databases">
        <title>Two novel species belonging to the OM43/NOR5 clade.</title>
        <authorList>
            <person name="Park M."/>
        </authorList>
    </citation>
    <scope>NUCLEOTIDE SEQUENCE [LARGE SCALE GENOMIC DNA]</scope>
    <source>
        <strain evidence="3 4">IMCC43200</strain>
    </source>
</reference>
<dbReference type="EMBL" id="CP136864">
    <property type="protein sequence ID" value="WOJ92252.1"/>
    <property type="molecule type" value="Genomic_DNA"/>
</dbReference>
<dbReference type="Proteomes" id="UP001626537">
    <property type="component" value="Chromosome"/>
</dbReference>
<sequence>MNKHARFAAALLVLPLQLSAATLIHNVQGYTMHHGDRLMFSALEYEDGVVTVLYEDEEAASASSAEDRIDAGGLTMLPGLIDAHGHVAGLGQTLASVDLMGSASEAEAVARVAAVAGQGSSGTWLFGAGWNQVLWAGGEFPGRASLDALIPDRPVVLNRVDRHALWVNSRALELAGITANTPDPAGGQIVRDAKGEPTGILIDNAMRLIADALPEATIASKKQDLSRAMEYLVSLGMTGAHDAGSTALEIDAYDSLLADGDFPMRIYSMLRMADPLIKEKWAAGPRALSNDLFVLRSVKISADGALGSRGAALFEDYSDDPGNKGLLLLSDEALSSQIRDSAELGFQVNVHAIGDLANAKVLDEFEALSTAPQQRTLRHRVEHAQILRTQDIERFAELGVIASVQPTHATSDKNMAGDRVGEARLEGAYAWQTLFESGAKLAGGSDFPVEPPNPFFGLHAAVTRQDRDGEPPGGWRVGEALSRDKALSLFTEDAAYAGHAEEKLGRLLPGYAADFILVRDDFFTVPREQLWSNKVLLTVVAGEIVYRDSQASSPTGLD</sequence>
<keyword evidence="4" id="KW-1185">Reference proteome</keyword>
<dbReference type="PANTHER" id="PTHR22642:SF2">
    <property type="entry name" value="PROTEIN LONG AFTER FAR-RED 3"/>
    <property type="match status" value="1"/>
</dbReference>
<dbReference type="CDD" id="cd01300">
    <property type="entry name" value="YtcJ_like"/>
    <property type="match status" value="1"/>
</dbReference>
<dbReference type="SUPFAM" id="SSF51338">
    <property type="entry name" value="Composite domain of metallo-dependent hydrolases"/>
    <property type="match status" value="1"/>
</dbReference>
<gene>
    <name evidence="3" type="ORF">R0135_10685</name>
</gene>
<accession>A0ABZ0HZP5</accession>
<proteinExistence type="predicted"/>
<dbReference type="InterPro" id="IPR032466">
    <property type="entry name" value="Metal_Hydrolase"/>
</dbReference>
<dbReference type="InterPro" id="IPR033932">
    <property type="entry name" value="YtcJ-like"/>
</dbReference>
<feature type="signal peptide" evidence="1">
    <location>
        <begin position="1"/>
        <end position="20"/>
    </location>
</feature>
<evidence type="ECO:0000313" key="4">
    <source>
        <dbReference type="Proteomes" id="UP001626537"/>
    </source>
</evidence>
<dbReference type="Pfam" id="PF07969">
    <property type="entry name" value="Amidohydro_3"/>
    <property type="match status" value="1"/>
</dbReference>
<evidence type="ECO:0000259" key="2">
    <source>
        <dbReference type="Pfam" id="PF07969"/>
    </source>
</evidence>
<dbReference type="InterPro" id="IPR011059">
    <property type="entry name" value="Metal-dep_hydrolase_composite"/>
</dbReference>
<dbReference type="SUPFAM" id="SSF51556">
    <property type="entry name" value="Metallo-dependent hydrolases"/>
    <property type="match status" value="1"/>
</dbReference>
<feature type="chain" id="PRO_5047313927" evidence="1">
    <location>
        <begin position="21"/>
        <end position="558"/>
    </location>
</feature>